<dbReference type="SMART" id="SM00028">
    <property type="entry name" value="TPR"/>
    <property type="match status" value="2"/>
</dbReference>
<evidence type="ECO:0000313" key="5">
    <source>
        <dbReference type="EMBL" id="UXP32103.1"/>
    </source>
</evidence>
<dbReference type="PANTHER" id="PTHR44858:SF1">
    <property type="entry name" value="UDP-N-ACETYLGLUCOSAMINE--PEPTIDE N-ACETYLGLUCOSAMINYLTRANSFERASE SPINDLY-RELATED"/>
    <property type="match status" value="1"/>
</dbReference>
<keyword evidence="1" id="KW-0677">Repeat</keyword>
<keyword evidence="6" id="KW-1185">Reference proteome</keyword>
<feature type="signal peptide" evidence="4">
    <location>
        <begin position="1"/>
        <end position="26"/>
    </location>
</feature>
<reference evidence="5" key="1">
    <citation type="submission" date="2022-09" db="EMBL/GenBank/DDBJ databases">
        <title>Comparative genomics and taxonomic characterization of three novel marine species of genus Reichenbachiella exhibiting antioxidant and polysaccharide degradation activities.</title>
        <authorList>
            <person name="Muhammad N."/>
            <person name="Lee Y.-J."/>
            <person name="Ko J."/>
            <person name="Kim S.-G."/>
        </authorList>
    </citation>
    <scope>NUCLEOTIDE SEQUENCE</scope>
    <source>
        <strain evidence="5">BKB1-1</strain>
    </source>
</reference>
<dbReference type="Proteomes" id="UP001065174">
    <property type="component" value="Chromosome"/>
</dbReference>
<proteinExistence type="predicted"/>
<accession>A0ABY6CNK9</accession>
<dbReference type="EMBL" id="CP106679">
    <property type="protein sequence ID" value="UXP32103.1"/>
    <property type="molecule type" value="Genomic_DNA"/>
</dbReference>
<gene>
    <name evidence="5" type="ORF">N6H18_17305</name>
</gene>
<keyword evidence="2 3" id="KW-0802">TPR repeat</keyword>
<dbReference type="SUPFAM" id="SSF48452">
    <property type="entry name" value="TPR-like"/>
    <property type="match status" value="2"/>
</dbReference>
<dbReference type="Gene3D" id="1.25.40.10">
    <property type="entry name" value="Tetratricopeptide repeat domain"/>
    <property type="match status" value="1"/>
</dbReference>
<evidence type="ECO:0000256" key="1">
    <source>
        <dbReference type="ARBA" id="ARBA00022737"/>
    </source>
</evidence>
<evidence type="ECO:0000256" key="3">
    <source>
        <dbReference type="PROSITE-ProRule" id="PRU00339"/>
    </source>
</evidence>
<dbReference type="Pfam" id="PF14559">
    <property type="entry name" value="TPR_19"/>
    <property type="match status" value="1"/>
</dbReference>
<protein>
    <submittedName>
        <fullName evidence="5">Tetratricopeptide repeat protein</fullName>
    </submittedName>
</protein>
<dbReference type="InterPro" id="IPR011990">
    <property type="entry name" value="TPR-like_helical_dom_sf"/>
</dbReference>
<organism evidence="5 6">
    <name type="scientific">Reichenbachiella agarivorans</name>
    <dbReference type="NCBI Taxonomy" id="2979464"/>
    <lineage>
        <taxon>Bacteria</taxon>
        <taxon>Pseudomonadati</taxon>
        <taxon>Bacteroidota</taxon>
        <taxon>Cytophagia</taxon>
        <taxon>Cytophagales</taxon>
        <taxon>Reichenbachiellaceae</taxon>
        <taxon>Reichenbachiella</taxon>
    </lineage>
</organism>
<evidence type="ECO:0000313" key="6">
    <source>
        <dbReference type="Proteomes" id="UP001065174"/>
    </source>
</evidence>
<dbReference type="RefSeq" id="WP_262309540.1">
    <property type="nucleotide sequence ID" value="NZ_CP106679.1"/>
</dbReference>
<dbReference type="InterPro" id="IPR019734">
    <property type="entry name" value="TPR_rpt"/>
</dbReference>
<dbReference type="PROSITE" id="PS50005">
    <property type="entry name" value="TPR"/>
    <property type="match status" value="1"/>
</dbReference>
<evidence type="ECO:0000256" key="4">
    <source>
        <dbReference type="SAM" id="SignalP"/>
    </source>
</evidence>
<feature type="repeat" description="TPR" evidence="3">
    <location>
        <begin position="127"/>
        <end position="160"/>
    </location>
</feature>
<dbReference type="InterPro" id="IPR050498">
    <property type="entry name" value="Ycf3"/>
</dbReference>
<feature type="chain" id="PRO_5046682960" evidence="4">
    <location>
        <begin position="27"/>
        <end position="695"/>
    </location>
</feature>
<sequence>MKIRNTYTLKVTLLIILCSHILSSYGQDMKAGFAMLESGQFQSAEKFFGKTLTDYPDNKTAKLCFGRATGLSGNTDAAIQIFEELLQEYPGDMEVRLNLAEAYLWKKDGKSAVVDYLSIIKQDSTLFAAQLGLANSYSMTQNYGSAYATIQTAIDLDPNNQQAALSRKYITLGLANELASRKHLYDSALTLVDKNLKYNPKDQESLQLKATIYLIAGEFESSDDIYLQLSDTLASIKGQSLTAHLLEDNELALNLADSLVSMASIQKDTSKIMDAHLHYVTALLWNEKISIAGSYLDSLSNLFPFSPEMIATQAQIAMYGADFKKGSKKYDDYLALMPKSFGGNLGKADAMHALGLDNIAYQYAFRTLTYYPGQKDAANFIERLNAQHSPQAYAGYVYTYSSDGSVSTGYQLEGKISLSPRWSTAINYQQKHYGSKIAESGESYIESTGLSLTHQLNATIKLQAAYGVSKLQLSDTMRADYRSRLNLSAQLLISKSQSMTIGYFSEIQDFNQALIQQKLKVSNFVIKNSFFWKESNLGWYSELYRSYFSDGNTKNLLFTSLYKNLTKKPAIKAGINYTIMNFSENKPEQYYSPKLYNQMELFTGLMYNKLPVDLSWDLAGGFQMVDGMTQPTWRTKLALSKKIGRLNTEVSGAYSSISSSQYNGFSHLELRGQLTYRLSDKPIFFKRIASSTISD</sequence>
<keyword evidence="4" id="KW-0732">Signal</keyword>
<evidence type="ECO:0000256" key="2">
    <source>
        <dbReference type="ARBA" id="ARBA00022803"/>
    </source>
</evidence>
<dbReference type="PANTHER" id="PTHR44858">
    <property type="entry name" value="TETRATRICOPEPTIDE REPEAT PROTEIN 6"/>
    <property type="match status" value="1"/>
</dbReference>
<name>A0ABY6CNK9_9BACT</name>